<dbReference type="SUPFAM" id="SSF49879">
    <property type="entry name" value="SMAD/FHA domain"/>
    <property type="match status" value="1"/>
</dbReference>
<dbReference type="Proteomes" id="UP000010480">
    <property type="component" value="Chromosome"/>
</dbReference>
<dbReference type="eggNOG" id="COG1716">
    <property type="taxonomic scope" value="Bacteria"/>
</dbReference>
<reference evidence="5" key="1">
    <citation type="journal article" date="2013" name="Proc. Natl. Acad. Sci. U.S.A.">
        <title>Improving the coverage of the cyanobacterial phylum using diversity-driven genome sequencing.</title>
        <authorList>
            <person name="Shih P.M."/>
            <person name="Wu D."/>
            <person name="Latifi A."/>
            <person name="Axen S.D."/>
            <person name="Fewer D.P."/>
            <person name="Talla E."/>
            <person name="Calteau A."/>
            <person name="Cai F."/>
            <person name="Tandeau de Marsac N."/>
            <person name="Rippka R."/>
            <person name="Herdman M."/>
            <person name="Sivonen K."/>
            <person name="Coursin T."/>
            <person name="Laurent T."/>
            <person name="Goodwin L."/>
            <person name="Nolan M."/>
            <person name="Davenport K.W."/>
            <person name="Han C.S."/>
            <person name="Rubin E.M."/>
            <person name="Eisen J.A."/>
            <person name="Woyke T."/>
            <person name="Gugger M."/>
            <person name="Kerfeld C.A."/>
        </authorList>
    </citation>
    <scope>NUCLEOTIDE SEQUENCE [LARGE SCALE GENOMIC DNA]</scope>
    <source>
        <strain evidence="5">PCC 10605</strain>
    </source>
</reference>
<dbReference type="Gene3D" id="2.60.200.20">
    <property type="match status" value="1"/>
</dbReference>
<feature type="transmembrane region" description="Helical" evidence="2">
    <location>
        <begin position="595"/>
        <end position="614"/>
    </location>
</feature>
<keyword evidence="2" id="KW-0472">Membrane</keyword>
<dbReference type="OrthoDB" id="420888at2"/>
<dbReference type="InterPro" id="IPR008984">
    <property type="entry name" value="SMAD_FHA_dom_sf"/>
</dbReference>
<keyword evidence="2" id="KW-1133">Transmembrane helix</keyword>
<dbReference type="HOGENOM" id="CLU_400989_0_0_3"/>
<feature type="domain" description="FHA" evidence="3">
    <location>
        <begin position="123"/>
        <end position="180"/>
    </location>
</feature>
<keyword evidence="1" id="KW-0175">Coiled coil</keyword>
<accession>K9Z0H6</accession>
<keyword evidence="5" id="KW-1185">Reference proteome</keyword>
<feature type="coiled-coil region" evidence="1">
    <location>
        <begin position="356"/>
        <end position="383"/>
    </location>
</feature>
<evidence type="ECO:0000259" key="3">
    <source>
        <dbReference type="PROSITE" id="PS50006"/>
    </source>
</evidence>
<feature type="transmembrane region" description="Helical" evidence="2">
    <location>
        <begin position="557"/>
        <end position="575"/>
    </location>
</feature>
<evidence type="ECO:0000256" key="2">
    <source>
        <dbReference type="SAM" id="Phobius"/>
    </source>
</evidence>
<dbReference type="SMART" id="SM00240">
    <property type="entry name" value="FHA"/>
    <property type="match status" value="1"/>
</dbReference>
<evidence type="ECO:0000313" key="4">
    <source>
        <dbReference type="EMBL" id="AFZ52681.1"/>
    </source>
</evidence>
<dbReference type="PROSITE" id="PS50006">
    <property type="entry name" value="FHA_DOMAIN"/>
    <property type="match status" value="1"/>
</dbReference>
<protein>
    <submittedName>
        <fullName evidence="4">Forkhead-associated protein</fullName>
    </submittedName>
</protein>
<evidence type="ECO:0000313" key="5">
    <source>
        <dbReference type="Proteomes" id="UP000010480"/>
    </source>
</evidence>
<dbReference type="InterPro" id="IPR000253">
    <property type="entry name" value="FHA_dom"/>
</dbReference>
<dbReference type="EMBL" id="CP003947">
    <property type="protein sequence ID" value="AFZ52681.1"/>
    <property type="molecule type" value="Genomic_DNA"/>
</dbReference>
<dbReference type="RefSeq" id="WP_015218412.1">
    <property type="nucleotide sequence ID" value="NC_019776.1"/>
</dbReference>
<feature type="coiled-coil region" evidence="1">
    <location>
        <begin position="264"/>
        <end position="291"/>
    </location>
</feature>
<dbReference type="CDD" id="cd00060">
    <property type="entry name" value="FHA"/>
    <property type="match status" value="1"/>
</dbReference>
<gene>
    <name evidence="4" type="ordered locus">Cyan10605_0540</name>
</gene>
<name>K9Z0H6_CYAAP</name>
<dbReference type="KEGG" id="can:Cyan10605_0540"/>
<dbReference type="AlphaFoldDB" id="K9Z0H6"/>
<dbReference type="STRING" id="755178.Cyan10605_0540"/>
<dbReference type="Pfam" id="PF00498">
    <property type="entry name" value="FHA"/>
    <property type="match status" value="1"/>
</dbReference>
<sequence length="715" mass="82730">MAPKADKLAQNIDSIKSFLRRKLATYPELNEVIEKIKYIEKTLSEKKLTLQIISNNETLNQALFDLISNYSEFTQTYQIKYDLTPSSPLPISPQIKNTLTLKRLIVDSTEIIEEYILEKDHNYLIGRCPENPIFLDSNIYQGISWKHAEINPIENKQGEIRWQITDLNSSNGTFINGEKLNGSTILNNSDTITLAYPELKANIPCFEISQESINFSENINNEYQYIIDCDLLLLILDNNNLSHNEKEFLVNLDISFLSKVFIIVDFAEESHVNLEETNTNLENQINSLNIEYKIELFFLKLKAFYQEEVQENLSKIEQKNQDKFIKVLSNIIKRQPENILAKRLTAKLNPLVSPLEEILTQEDEELKEKIKESQDKLTKITQKNWKEITKNAISNVKEEKDKFFKQIKSDLAQAKSSVLDNFSKRSIVGKIQNFVDELQPTIFKKQGQPHVKLLPTHGDVNADLNEVLIKFTTNSVEKWALKEWDKIINNYNHGGLNDLLKRVYTYVDVIPDLFSESPFSPPAELDIANNFLISFMGIESEVRHKQVSMGGYIMKTLRANMMQIMMMATMLLAILGQKMGKNEIFGQLSQWFQRFPFLLGLAVFALIFFLTNSYNQDNNLKLEEAEDKLKKEVNTYYQSLSKNLIEKVIQDINLALEYEANRIDSALERVQEIYGDYISETEKQQVIIKANLESLKEKEKSLSKEITEFKKLAKI</sequence>
<keyword evidence="2" id="KW-0812">Transmembrane</keyword>
<organism evidence="4 5">
    <name type="scientific">Cyanobacterium aponinum (strain PCC 10605)</name>
    <dbReference type="NCBI Taxonomy" id="755178"/>
    <lineage>
        <taxon>Bacteria</taxon>
        <taxon>Bacillati</taxon>
        <taxon>Cyanobacteriota</taxon>
        <taxon>Cyanophyceae</taxon>
        <taxon>Oscillatoriophycideae</taxon>
        <taxon>Chroococcales</taxon>
        <taxon>Geminocystaceae</taxon>
        <taxon>Cyanobacterium</taxon>
    </lineage>
</organism>
<feature type="coiled-coil region" evidence="1">
    <location>
        <begin position="678"/>
        <end position="712"/>
    </location>
</feature>
<evidence type="ECO:0000256" key="1">
    <source>
        <dbReference type="SAM" id="Coils"/>
    </source>
</evidence>
<proteinExistence type="predicted"/>